<name>A0ABU8YLK5_9CYAN</name>
<feature type="domain" description="Thioredoxin" evidence="8">
    <location>
        <begin position="1"/>
        <end position="105"/>
    </location>
</feature>
<sequence length="105" mass="11929">MAVQKQFSSFEELLSSSDLPVLVDFYATWCGPCQMMVPILEQVSGQTKDKLMVVKIDTDKYEQLASQYHIYALPTLVLFKNGAEVDRIEGVMQPAQLIDRLQPFL</sequence>
<dbReference type="EMBL" id="JBBLXS010000105">
    <property type="protein sequence ID" value="MEK0185255.1"/>
    <property type="molecule type" value="Genomic_DNA"/>
</dbReference>
<evidence type="ECO:0000313" key="10">
    <source>
        <dbReference type="Proteomes" id="UP001384579"/>
    </source>
</evidence>
<organism evidence="9 10">
    <name type="scientific">Microcoleus anatoxicus PTRS2</name>
    <dbReference type="NCBI Taxonomy" id="2705321"/>
    <lineage>
        <taxon>Bacteria</taxon>
        <taxon>Bacillati</taxon>
        <taxon>Cyanobacteriota</taxon>
        <taxon>Cyanophyceae</taxon>
        <taxon>Oscillatoriophycideae</taxon>
        <taxon>Oscillatoriales</taxon>
        <taxon>Microcoleaceae</taxon>
        <taxon>Microcoleus</taxon>
        <taxon>Microcoleus anatoxicus</taxon>
    </lineage>
</organism>
<keyword evidence="5" id="KW-0676">Redox-active center</keyword>
<dbReference type="RefSeq" id="WP_340519346.1">
    <property type="nucleotide sequence ID" value="NZ_JBBLXS010000105.1"/>
</dbReference>
<dbReference type="Gene3D" id="3.40.30.10">
    <property type="entry name" value="Glutaredoxin"/>
    <property type="match status" value="1"/>
</dbReference>
<dbReference type="PANTHER" id="PTHR45663">
    <property type="entry name" value="GEO12009P1"/>
    <property type="match status" value="1"/>
</dbReference>
<comment type="similarity">
    <text evidence="1 7">Belongs to the thioredoxin family.</text>
</comment>
<dbReference type="PROSITE" id="PS51352">
    <property type="entry name" value="THIOREDOXIN_2"/>
    <property type="match status" value="1"/>
</dbReference>
<comment type="caution">
    <text evidence="9">The sequence shown here is derived from an EMBL/GenBank/DDBJ whole genome shotgun (WGS) entry which is preliminary data.</text>
</comment>
<evidence type="ECO:0000256" key="6">
    <source>
        <dbReference type="NCBIfam" id="TIGR01068"/>
    </source>
</evidence>
<protein>
    <recommendedName>
        <fullName evidence="6 7">Thioredoxin</fullName>
    </recommendedName>
</protein>
<dbReference type="Pfam" id="PF00085">
    <property type="entry name" value="Thioredoxin"/>
    <property type="match status" value="1"/>
</dbReference>
<keyword evidence="10" id="KW-1185">Reference proteome</keyword>
<dbReference type="InterPro" id="IPR017937">
    <property type="entry name" value="Thioredoxin_CS"/>
</dbReference>
<proteinExistence type="inferred from homology"/>
<dbReference type="PIRSF" id="PIRSF000077">
    <property type="entry name" value="Thioredoxin"/>
    <property type="match status" value="1"/>
</dbReference>
<dbReference type="SUPFAM" id="SSF52833">
    <property type="entry name" value="Thioredoxin-like"/>
    <property type="match status" value="1"/>
</dbReference>
<dbReference type="PANTHER" id="PTHR45663:SF15">
    <property type="entry name" value="THIOREDOXIN Y1, CHLOROPLASTIC"/>
    <property type="match status" value="1"/>
</dbReference>
<evidence type="ECO:0000256" key="5">
    <source>
        <dbReference type="ARBA" id="ARBA00023284"/>
    </source>
</evidence>
<evidence type="ECO:0000256" key="7">
    <source>
        <dbReference type="PIRNR" id="PIRNR000077"/>
    </source>
</evidence>
<dbReference type="Proteomes" id="UP001384579">
    <property type="component" value="Unassembled WGS sequence"/>
</dbReference>
<evidence type="ECO:0000256" key="3">
    <source>
        <dbReference type="ARBA" id="ARBA00022982"/>
    </source>
</evidence>
<evidence type="ECO:0000256" key="4">
    <source>
        <dbReference type="ARBA" id="ARBA00023157"/>
    </source>
</evidence>
<dbReference type="InterPro" id="IPR036249">
    <property type="entry name" value="Thioredoxin-like_sf"/>
</dbReference>
<reference evidence="9 10" key="1">
    <citation type="journal article" date="2020" name="Harmful Algae">
        <title>Molecular and morphological characterization of a novel dihydroanatoxin-a producing Microcoleus species (cyanobacteria) from the Russian River, California, USA.</title>
        <authorList>
            <person name="Conklin K.Y."/>
            <person name="Stancheva R."/>
            <person name="Otten T.G."/>
            <person name="Fadness R."/>
            <person name="Boyer G.L."/>
            <person name="Read B."/>
            <person name="Zhang X."/>
            <person name="Sheath R.G."/>
        </authorList>
    </citation>
    <scope>NUCLEOTIDE SEQUENCE [LARGE SCALE GENOMIC DNA]</scope>
    <source>
        <strain evidence="9 10">PTRS2</strain>
    </source>
</reference>
<dbReference type="InterPro" id="IPR005746">
    <property type="entry name" value="Thioredoxin"/>
</dbReference>
<evidence type="ECO:0000259" key="8">
    <source>
        <dbReference type="PROSITE" id="PS51352"/>
    </source>
</evidence>
<evidence type="ECO:0000256" key="1">
    <source>
        <dbReference type="ARBA" id="ARBA00008987"/>
    </source>
</evidence>
<keyword evidence="3" id="KW-0249">Electron transport</keyword>
<keyword evidence="2" id="KW-0813">Transport</keyword>
<gene>
    <name evidence="9" type="primary">trxA</name>
    <name evidence="9" type="ORF">WMG39_10320</name>
</gene>
<dbReference type="NCBIfam" id="TIGR01068">
    <property type="entry name" value="thioredoxin"/>
    <property type="match status" value="1"/>
</dbReference>
<evidence type="ECO:0000313" key="9">
    <source>
        <dbReference type="EMBL" id="MEK0185255.1"/>
    </source>
</evidence>
<keyword evidence="4" id="KW-1015">Disulfide bond</keyword>
<dbReference type="InterPro" id="IPR013766">
    <property type="entry name" value="Thioredoxin_domain"/>
</dbReference>
<dbReference type="PRINTS" id="PR00421">
    <property type="entry name" value="THIOREDOXIN"/>
</dbReference>
<evidence type="ECO:0000256" key="2">
    <source>
        <dbReference type="ARBA" id="ARBA00022448"/>
    </source>
</evidence>
<dbReference type="CDD" id="cd02947">
    <property type="entry name" value="TRX_family"/>
    <property type="match status" value="1"/>
</dbReference>
<dbReference type="PROSITE" id="PS00194">
    <property type="entry name" value="THIOREDOXIN_1"/>
    <property type="match status" value="1"/>
</dbReference>
<accession>A0ABU8YLK5</accession>